<protein>
    <submittedName>
        <fullName evidence="5">Cadherin domain protein</fullName>
    </submittedName>
</protein>
<evidence type="ECO:0000259" key="4">
    <source>
        <dbReference type="PROSITE" id="PS50268"/>
    </source>
</evidence>
<keyword evidence="2" id="KW-1133">Transmembrane helix</keyword>
<dbReference type="CDD" id="cd11304">
    <property type="entry name" value="Cadherin_repeat"/>
    <property type="match status" value="5"/>
</dbReference>
<feature type="compositionally biased region" description="Basic residues" evidence="3">
    <location>
        <begin position="10"/>
        <end position="22"/>
    </location>
</feature>
<feature type="domain" description="Cadherin" evidence="4">
    <location>
        <begin position="918"/>
        <end position="1022"/>
    </location>
</feature>
<dbReference type="Pfam" id="PF00404">
    <property type="entry name" value="Dockerin_1"/>
    <property type="match status" value="1"/>
</dbReference>
<name>A0A5C6DZJ1_9BACT</name>
<dbReference type="PROSITE" id="PS50268">
    <property type="entry name" value="CADHERIN_2"/>
    <property type="match status" value="5"/>
</dbReference>
<dbReference type="GO" id="GO:0005509">
    <property type="term" value="F:calcium ion binding"/>
    <property type="evidence" value="ECO:0007669"/>
    <property type="project" value="InterPro"/>
</dbReference>
<dbReference type="PANTHER" id="PTHR24026:SF126">
    <property type="entry name" value="PROTOCADHERIN FAT 4"/>
    <property type="match status" value="1"/>
</dbReference>
<dbReference type="Gene3D" id="2.60.40.10">
    <property type="entry name" value="Immunoglobulins"/>
    <property type="match status" value="1"/>
</dbReference>
<dbReference type="InterPro" id="IPR006644">
    <property type="entry name" value="Cadg"/>
</dbReference>
<evidence type="ECO:0000256" key="3">
    <source>
        <dbReference type="SAM" id="MobiDB-lite"/>
    </source>
</evidence>
<evidence type="ECO:0000256" key="2">
    <source>
        <dbReference type="ARBA" id="ARBA00022989"/>
    </source>
</evidence>
<dbReference type="Gene3D" id="2.60.40.60">
    <property type="entry name" value="Cadherins"/>
    <property type="match status" value="5"/>
</dbReference>
<evidence type="ECO:0000313" key="6">
    <source>
        <dbReference type="Proteomes" id="UP000315471"/>
    </source>
</evidence>
<dbReference type="InterPro" id="IPR002126">
    <property type="entry name" value="Cadherin-like_dom"/>
</dbReference>
<dbReference type="GO" id="GO:0007156">
    <property type="term" value="P:homophilic cell adhesion via plasma membrane adhesion molecules"/>
    <property type="evidence" value="ECO:0007669"/>
    <property type="project" value="InterPro"/>
</dbReference>
<dbReference type="PANTHER" id="PTHR24026">
    <property type="entry name" value="FAT ATYPICAL CADHERIN-RELATED"/>
    <property type="match status" value="1"/>
</dbReference>
<dbReference type="GO" id="GO:0000272">
    <property type="term" value="P:polysaccharide catabolic process"/>
    <property type="evidence" value="ECO:0007669"/>
    <property type="project" value="InterPro"/>
</dbReference>
<dbReference type="OrthoDB" id="218787at2"/>
<feature type="region of interest" description="Disordered" evidence="3">
    <location>
        <begin position="1"/>
        <end position="22"/>
    </location>
</feature>
<dbReference type="EMBL" id="SJPY01000004">
    <property type="protein sequence ID" value="TWU41197.1"/>
    <property type="molecule type" value="Genomic_DNA"/>
</dbReference>
<dbReference type="SMART" id="SM00112">
    <property type="entry name" value="CA"/>
    <property type="match status" value="5"/>
</dbReference>
<evidence type="ECO:0000313" key="5">
    <source>
        <dbReference type="EMBL" id="TWU41197.1"/>
    </source>
</evidence>
<sequence>MKNNSSKSSRLSRKVRQARSRKTLRRHVLEKLESRQLLAVVTGDVFQDLNSESIHEPSDAPWSEVQSNVVTSEIGTESRGDEIVINEVYGDTSPYLELRGPKSGVVPDGTYVVVIEEYATGQGDVNQVFDLGGLSFGSNGFMVFVTGDANDAIHPDSSVYESLTDSFAGLPEGIHSSDRDFWSVIGGKAYMLVQSDIAPSITDNIDLDKDGFWDPDGVAANWTTIDSLSMQNFVGGPSYAYGDIVFRDIGIGDINIQTKPGVPIVLSEGAEYAGRIGDSIGSDANDWVGGATQNSGTGLEIVSGFWGPPSPIAFQGLPLDHVGESNFVGGVRGAIFENRVSGDGPARDAIAASGLVVFADTNQNGTLDVIRHVVEPDDLVIRDGSNQTVESMDLRHAVDGVSISLYGSSGRFDDDIRSESQYDFPDRLVNRVFNDGSFDWFGESRKLRFDFFDPVSAVSIDVIGNDGSSSATYGRLDAFNAEGEIIGFVRSRRLIGSARQTISLSASDEDIAYVMAYSDSHLDGSSFGRFDRFTFDQLEPHAVTDDRGEYEIKHLFPGVYDLTVSTDNRGEPLIGAEPRRIEVARYENFEFIDDVRINSAPTIDREAVFEIAENQAVETVLGVIEANDADAQVVRYSIVATSPIRDIDGNVLDPETDFPFSIDELTGELRISANAKVDFEAQSTLRFNVLATDPLGASATMRVIIRLTDMNEAPVVADNPLQIRELAQAGQQVGRIQAFDPDKAMNQTLSFLVTGGTATNLLSVDPTTGIVTVKPGATFDFESPMDLTLELEVRDSAVPAAVTTLTKRIQVVDENDPPLLKTNVITMDENQTGRVERLVVEDADRGQTHLFEIVAGNGINTFIVSRDGILSTRDGVVIDFETQSEYQIDVRIIDTGTPPNSMVQTLTIRVSDVNEAPTLSNQSIAVPEDATGGSLLTQLSVMDPEGAEGEFKLEMIASDFASYFVFDDVTGNLTIAKNTNFDFETKSSGQLVFEVKRIGGESIGVRSTLAVQILDRNEAPMILTQSIAVSESVKAGAQVGRVRATDQDRRDTLTFTIVGGSAEDLFVIDPQSGFITVAPETMLDAETDPERTLEIEVTDSHGLSARQTVNIRVNDVNETPKFAGTLEIPKAISGQYFEYQLPEDFVYDPEGGEFSLAIYGENKLLPSWLRFNPATRTISGTPNPSFIGSTPLTLRAFELGLIDLFNTQSFSIDVERGERPWMKQRNPLDVDDNGIVAPSDALRIINFINENPGGKLPSGTVSSFGGFIDVSGDNMVTPLDAVLVINSLSDRSTRTPGDQIASIDNSINERERTNDAALDELLREESKLF</sequence>
<dbReference type="GO" id="GO:0004553">
    <property type="term" value="F:hydrolase activity, hydrolyzing O-glycosyl compounds"/>
    <property type="evidence" value="ECO:0007669"/>
    <property type="project" value="InterPro"/>
</dbReference>
<accession>A0A5C6DZJ1</accession>
<feature type="domain" description="Cadherin" evidence="4">
    <location>
        <begin position="835"/>
        <end position="919"/>
    </location>
</feature>
<dbReference type="InterPro" id="IPR015919">
    <property type="entry name" value="Cadherin-like_sf"/>
</dbReference>
<dbReference type="InterPro" id="IPR013783">
    <property type="entry name" value="Ig-like_fold"/>
</dbReference>
<reference evidence="5 6" key="1">
    <citation type="submission" date="2019-02" db="EMBL/GenBank/DDBJ databases">
        <title>Deep-cultivation of Planctomycetes and their phenomic and genomic characterization uncovers novel biology.</title>
        <authorList>
            <person name="Wiegand S."/>
            <person name="Jogler M."/>
            <person name="Boedeker C."/>
            <person name="Pinto D."/>
            <person name="Vollmers J."/>
            <person name="Rivas-Marin E."/>
            <person name="Kohn T."/>
            <person name="Peeters S.H."/>
            <person name="Heuer A."/>
            <person name="Rast P."/>
            <person name="Oberbeckmann S."/>
            <person name="Bunk B."/>
            <person name="Jeske O."/>
            <person name="Meyerdierks A."/>
            <person name="Storesund J.E."/>
            <person name="Kallscheuer N."/>
            <person name="Luecker S."/>
            <person name="Lage O.M."/>
            <person name="Pohl T."/>
            <person name="Merkel B.J."/>
            <person name="Hornburger P."/>
            <person name="Mueller R.-W."/>
            <person name="Bruemmer F."/>
            <person name="Labrenz M."/>
            <person name="Spormann A.M."/>
            <person name="Op Den Camp H."/>
            <person name="Overmann J."/>
            <person name="Amann R."/>
            <person name="Jetten M.S.M."/>
            <person name="Mascher T."/>
            <person name="Medema M.H."/>
            <person name="Devos D.P."/>
            <person name="Kaster A.-K."/>
            <person name="Ovreas L."/>
            <person name="Rohde M."/>
            <person name="Galperin M.Y."/>
            <person name="Jogler C."/>
        </authorList>
    </citation>
    <scope>NUCLEOTIDE SEQUENCE [LARGE SCALE GENOMIC DNA]</scope>
    <source>
        <strain evidence="5 6">Q31b</strain>
    </source>
</reference>
<dbReference type="InterPro" id="IPR002105">
    <property type="entry name" value="Dockerin_1_rpt"/>
</dbReference>
<keyword evidence="2" id="KW-0472">Membrane</keyword>
<dbReference type="SUPFAM" id="SSF49313">
    <property type="entry name" value="Cadherin-like"/>
    <property type="match status" value="6"/>
</dbReference>
<keyword evidence="6" id="KW-1185">Reference proteome</keyword>
<dbReference type="SMART" id="SM00736">
    <property type="entry name" value="CADG"/>
    <property type="match status" value="2"/>
</dbReference>
<dbReference type="Pfam" id="PF00028">
    <property type="entry name" value="Cadherin"/>
    <property type="match status" value="3"/>
</dbReference>
<feature type="domain" description="Cadherin" evidence="4">
    <location>
        <begin position="603"/>
        <end position="716"/>
    </location>
</feature>
<proteinExistence type="predicted"/>
<keyword evidence="1" id="KW-0812">Transmembrane</keyword>
<gene>
    <name evidence="5" type="ORF">Q31b_26360</name>
</gene>
<dbReference type="Pfam" id="PF05345">
    <property type="entry name" value="He_PIG"/>
    <property type="match status" value="1"/>
</dbReference>
<feature type="domain" description="Cadherin" evidence="4">
    <location>
        <begin position="1021"/>
        <end position="1122"/>
    </location>
</feature>
<evidence type="ECO:0000256" key="1">
    <source>
        <dbReference type="ARBA" id="ARBA00022692"/>
    </source>
</evidence>
<organism evidence="5 6">
    <name type="scientific">Novipirellula aureliae</name>
    <dbReference type="NCBI Taxonomy" id="2527966"/>
    <lineage>
        <taxon>Bacteria</taxon>
        <taxon>Pseudomonadati</taxon>
        <taxon>Planctomycetota</taxon>
        <taxon>Planctomycetia</taxon>
        <taxon>Pirellulales</taxon>
        <taxon>Pirellulaceae</taxon>
        <taxon>Novipirellula</taxon>
    </lineage>
</organism>
<dbReference type="GO" id="GO:0005886">
    <property type="term" value="C:plasma membrane"/>
    <property type="evidence" value="ECO:0007669"/>
    <property type="project" value="UniProtKB-SubCell"/>
</dbReference>
<comment type="caution">
    <text evidence="5">The sequence shown here is derived from an EMBL/GenBank/DDBJ whole genome shotgun (WGS) entry which is preliminary data.</text>
</comment>
<feature type="domain" description="Cadherin" evidence="4">
    <location>
        <begin position="715"/>
        <end position="820"/>
    </location>
</feature>
<dbReference type="Proteomes" id="UP000315471">
    <property type="component" value="Unassembled WGS sequence"/>
</dbReference>